<evidence type="ECO:0000259" key="7">
    <source>
        <dbReference type="Pfam" id="PF01850"/>
    </source>
</evidence>
<feature type="binding site" evidence="6">
    <location>
        <position position="97"/>
    </location>
    <ligand>
        <name>Mg(2+)</name>
        <dbReference type="ChEBI" id="CHEBI:18420"/>
    </ligand>
</feature>
<dbReference type="GO" id="GO:0016788">
    <property type="term" value="F:hydrolase activity, acting on ester bonds"/>
    <property type="evidence" value="ECO:0007669"/>
    <property type="project" value="InterPro"/>
</dbReference>
<dbReference type="GO" id="GO:0090729">
    <property type="term" value="F:toxin activity"/>
    <property type="evidence" value="ECO:0007669"/>
    <property type="project" value="UniProtKB-KW"/>
</dbReference>
<organism evidence="8 9">
    <name type="scientific">Nocardia pulmonis</name>
    <dbReference type="NCBI Taxonomy" id="2951408"/>
    <lineage>
        <taxon>Bacteria</taxon>
        <taxon>Bacillati</taxon>
        <taxon>Actinomycetota</taxon>
        <taxon>Actinomycetes</taxon>
        <taxon>Mycobacteriales</taxon>
        <taxon>Nocardiaceae</taxon>
        <taxon>Nocardia</taxon>
    </lineage>
</organism>
<reference evidence="8" key="1">
    <citation type="submission" date="2022-06" db="EMBL/GenBank/DDBJ databases">
        <title>Novel species in genus nocardia.</title>
        <authorList>
            <person name="Li F."/>
        </authorList>
    </citation>
    <scope>NUCLEOTIDE SEQUENCE</scope>
    <source>
        <strain evidence="8">CDC141</strain>
    </source>
</reference>
<keyword evidence="2 6" id="KW-0540">Nuclease</keyword>
<proteinExistence type="inferred from homology"/>
<comment type="caution">
    <text evidence="8">The sequence shown here is derived from an EMBL/GenBank/DDBJ whole genome shotgun (WGS) entry which is preliminary data.</text>
</comment>
<comment type="function">
    <text evidence="6">Toxic component of a toxin-antitoxin (TA) system. An RNase.</text>
</comment>
<feature type="domain" description="PIN" evidence="7">
    <location>
        <begin position="4"/>
        <end position="120"/>
    </location>
</feature>
<evidence type="ECO:0000256" key="1">
    <source>
        <dbReference type="ARBA" id="ARBA00022649"/>
    </source>
</evidence>
<protein>
    <recommendedName>
        <fullName evidence="6">Ribonuclease VapC</fullName>
        <shortName evidence="6">RNase VapC</shortName>
        <ecNumber evidence="6">3.1.-.-</ecNumber>
    </recommendedName>
    <alternativeName>
        <fullName evidence="6">Toxin VapC</fullName>
    </alternativeName>
</protein>
<dbReference type="GO" id="GO:0000287">
    <property type="term" value="F:magnesium ion binding"/>
    <property type="evidence" value="ECO:0007669"/>
    <property type="project" value="UniProtKB-UniRule"/>
</dbReference>
<evidence type="ECO:0000313" key="8">
    <source>
        <dbReference type="EMBL" id="MCM6776501.1"/>
    </source>
</evidence>
<comment type="similarity">
    <text evidence="6">Belongs to the PINc/VapC protein family.</text>
</comment>
<dbReference type="Proteomes" id="UP001139157">
    <property type="component" value="Unassembled WGS sequence"/>
</dbReference>
<keyword evidence="3 6" id="KW-0479">Metal-binding</keyword>
<dbReference type="InterPro" id="IPR022907">
    <property type="entry name" value="VapC_family"/>
</dbReference>
<dbReference type="SUPFAM" id="SSF88723">
    <property type="entry name" value="PIN domain-like"/>
    <property type="match status" value="1"/>
</dbReference>
<evidence type="ECO:0000256" key="6">
    <source>
        <dbReference type="HAMAP-Rule" id="MF_00265"/>
    </source>
</evidence>
<evidence type="ECO:0000313" key="9">
    <source>
        <dbReference type="Proteomes" id="UP001139157"/>
    </source>
</evidence>
<dbReference type="AlphaFoldDB" id="A0A9X2J110"/>
<evidence type="ECO:0000256" key="3">
    <source>
        <dbReference type="ARBA" id="ARBA00022723"/>
    </source>
</evidence>
<dbReference type="NCBIfam" id="TIGR00028">
    <property type="entry name" value="Mtu_PIN_fam"/>
    <property type="match status" value="1"/>
</dbReference>
<dbReference type="InterPro" id="IPR006226">
    <property type="entry name" value="Mtu_PIN"/>
</dbReference>
<evidence type="ECO:0000256" key="2">
    <source>
        <dbReference type="ARBA" id="ARBA00022722"/>
    </source>
</evidence>
<dbReference type="InterPro" id="IPR029060">
    <property type="entry name" value="PIN-like_dom_sf"/>
</dbReference>
<dbReference type="HAMAP" id="MF_00265">
    <property type="entry name" value="VapC_Nob1"/>
    <property type="match status" value="1"/>
</dbReference>
<comment type="cofactor">
    <cofactor evidence="6">
        <name>Mg(2+)</name>
        <dbReference type="ChEBI" id="CHEBI:18420"/>
    </cofactor>
</comment>
<keyword evidence="5 6" id="KW-0460">Magnesium</keyword>
<sequence length="131" mass="14569">MISLLDANVLIALTVDEHLHHDAAESWFSGTAERFATCPITQGSLVRFLMRQGHSARSALTGLAYLTAHDKHEFWPDEVPFAQVRMDSVMGHRQVTDAYLAQLARWRKGRVATFDKGLAAAHSDVVDLIDP</sequence>
<dbReference type="InterPro" id="IPR002716">
    <property type="entry name" value="PIN_dom"/>
</dbReference>
<name>A0A9X2J110_9NOCA</name>
<keyword evidence="9" id="KW-1185">Reference proteome</keyword>
<dbReference type="Pfam" id="PF01850">
    <property type="entry name" value="PIN"/>
    <property type="match status" value="1"/>
</dbReference>
<feature type="binding site" evidence="6">
    <location>
        <position position="6"/>
    </location>
    <ligand>
        <name>Mg(2+)</name>
        <dbReference type="ChEBI" id="CHEBI:18420"/>
    </ligand>
</feature>
<evidence type="ECO:0000256" key="5">
    <source>
        <dbReference type="ARBA" id="ARBA00022842"/>
    </source>
</evidence>
<accession>A0A9X2J110</accession>
<dbReference type="EC" id="3.1.-.-" evidence="6"/>
<dbReference type="Gene3D" id="3.40.50.1010">
    <property type="entry name" value="5'-nuclease"/>
    <property type="match status" value="1"/>
</dbReference>
<keyword evidence="6" id="KW-0800">Toxin</keyword>
<dbReference type="GO" id="GO:0004540">
    <property type="term" value="F:RNA nuclease activity"/>
    <property type="evidence" value="ECO:0007669"/>
    <property type="project" value="InterPro"/>
</dbReference>
<evidence type="ECO:0000256" key="4">
    <source>
        <dbReference type="ARBA" id="ARBA00022801"/>
    </source>
</evidence>
<keyword evidence="4 6" id="KW-0378">Hydrolase</keyword>
<dbReference type="EMBL" id="JAMRXG010000010">
    <property type="protein sequence ID" value="MCM6776501.1"/>
    <property type="molecule type" value="Genomic_DNA"/>
</dbReference>
<dbReference type="GO" id="GO:0045926">
    <property type="term" value="P:negative regulation of growth"/>
    <property type="evidence" value="ECO:0007669"/>
    <property type="project" value="UniProtKB-ARBA"/>
</dbReference>
<gene>
    <name evidence="6" type="primary">vapC</name>
    <name evidence="8" type="ORF">NDR86_23730</name>
</gene>
<keyword evidence="1 6" id="KW-1277">Toxin-antitoxin system</keyword>